<dbReference type="InterPro" id="IPR025503">
    <property type="entry name" value="DUF4391"/>
</dbReference>
<dbReference type="Proteomes" id="UP000317023">
    <property type="component" value="Unassembled WGS sequence"/>
</dbReference>
<dbReference type="EMBL" id="SGOE01000006">
    <property type="protein sequence ID" value="TRB04329.1"/>
    <property type="molecule type" value="Genomic_DNA"/>
</dbReference>
<reference evidence="1 2" key="1">
    <citation type="journal article" date="2019" name="Appl. Microbiol. Biotechnol.">
        <title>Differential efficiency of wild type rhizogenic strains for rol gene transformation of plants.</title>
        <authorList>
            <person name="Desmet S."/>
            <person name="De Keyser E."/>
            <person name="Van Vaerenbergh J."/>
            <person name="Baeyen S."/>
            <person name="Van Huylenbroeck J."/>
            <person name="Geelen D."/>
            <person name="Dhooghe E."/>
        </authorList>
    </citation>
    <scope>NUCLEOTIDE SEQUENCE [LARGE SCALE GENOMIC DNA]</scope>
    <source>
        <strain evidence="1 2">MAFF210266</strain>
    </source>
</reference>
<organism evidence="1 2">
    <name type="scientific">Agrobacterium tumefaciens</name>
    <dbReference type="NCBI Taxonomy" id="358"/>
    <lineage>
        <taxon>Bacteria</taxon>
        <taxon>Pseudomonadati</taxon>
        <taxon>Pseudomonadota</taxon>
        <taxon>Alphaproteobacteria</taxon>
        <taxon>Hyphomicrobiales</taxon>
        <taxon>Rhizobiaceae</taxon>
        <taxon>Rhizobium/Agrobacterium group</taxon>
        <taxon>Agrobacterium</taxon>
        <taxon>Agrobacterium tumefaciens complex</taxon>
    </lineage>
</organism>
<evidence type="ECO:0000313" key="1">
    <source>
        <dbReference type="EMBL" id="TRB04329.1"/>
    </source>
</evidence>
<protein>
    <submittedName>
        <fullName evidence="1">DUF4391 domain-containing protein</fullName>
    </submittedName>
</protein>
<name>A0A546XUA8_AGRTU</name>
<proteinExistence type="predicted"/>
<accession>A0A546XUA8</accession>
<comment type="caution">
    <text evidence="1">The sequence shown here is derived from an EMBL/GenBank/DDBJ whole genome shotgun (WGS) entry which is preliminary data.</text>
</comment>
<gene>
    <name evidence="1" type="ORF">EXN61_19420</name>
</gene>
<sequence>MMLYDWPRATSFGRVIPKNKIYEHAGAGTALKDLFVREVDQIIWAHKLAPETINLPASKSVSEIQVFRVIQREGSLDLDALRAIDRAIPFPLLLELTHNGRIKFVAAYKRPSETDSSRWVLGDYFEGEWQPEETPRLPLPVALNMGALYELLLSPLVEQQAAKLLSKPATGFAEDPQAPFAPVFSDEPMSLEARIAHAEAVKAKTREIDRIKTRLAREKQFNKRVAINVELRTANQELERLVSVGAASAPSTE</sequence>
<dbReference type="AlphaFoldDB" id="A0A546XUA8"/>
<evidence type="ECO:0000313" key="2">
    <source>
        <dbReference type="Proteomes" id="UP000317023"/>
    </source>
</evidence>
<dbReference type="Pfam" id="PF14335">
    <property type="entry name" value="DUF4391"/>
    <property type="match status" value="1"/>
</dbReference>